<sequence length="73" mass="8378">MTARDLQELLVTMLTREGGNRRRWRIVIGDVRVYSLSTHPHCNWSITPDGNAGEVARVERLLDTLRLSHPIVQ</sequence>
<reference evidence="1 2" key="1">
    <citation type="submission" date="2021-08" db="EMBL/GenBank/DDBJ databases">
        <authorList>
            <person name="Tuo L."/>
        </authorList>
    </citation>
    <scope>NUCLEOTIDE SEQUENCE [LARGE SCALE GENOMIC DNA]</scope>
    <source>
        <strain evidence="1 2">JCM 31229</strain>
    </source>
</reference>
<evidence type="ECO:0000313" key="2">
    <source>
        <dbReference type="Proteomes" id="UP000706039"/>
    </source>
</evidence>
<keyword evidence="2" id="KW-1185">Reference proteome</keyword>
<organism evidence="1 2">
    <name type="scientific">Sphingomonas colocasiae</name>
    <dbReference type="NCBI Taxonomy" id="1848973"/>
    <lineage>
        <taxon>Bacteria</taxon>
        <taxon>Pseudomonadati</taxon>
        <taxon>Pseudomonadota</taxon>
        <taxon>Alphaproteobacteria</taxon>
        <taxon>Sphingomonadales</taxon>
        <taxon>Sphingomonadaceae</taxon>
        <taxon>Sphingomonas</taxon>
    </lineage>
</organism>
<protein>
    <recommendedName>
        <fullName evidence="3">Type II toxin-antitoxin system HicA family toxin</fullName>
    </recommendedName>
</protein>
<name>A0ABS7PLH4_9SPHN</name>
<comment type="caution">
    <text evidence="1">The sequence shown here is derived from an EMBL/GenBank/DDBJ whole genome shotgun (WGS) entry which is preliminary data.</text>
</comment>
<evidence type="ECO:0008006" key="3">
    <source>
        <dbReference type="Google" id="ProtNLM"/>
    </source>
</evidence>
<accession>A0ABS7PLH4</accession>
<dbReference type="Proteomes" id="UP000706039">
    <property type="component" value="Unassembled WGS sequence"/>
</dbReference>
<dbReference type="EMBL" id="JAINVV010000004">
    <property type="protein sequence ID" value="MBY8822078.1"/>
    <property type="molecule type" value="Genomic_DNA"/>
</dbReference>
<proteinExistence type="predicted"/>
<gene>
    <name evidence="1" type="ORF">K7G82_07230</name>
</gene>
<dbReference type="RefSeq" id="WP_222989187.1">
    <property type="nucleotide sequence ID" value="NZ_JAINVV010000004.1"/>
</dbReference>
<evidence type="ECO:0000313" key="1">
    <source>
        <dbReference type="EMBL" id="MBY8822078.1"/>
    </source>
</evidence>